<gene>
    <name evidence="2" type="ORF">HLPCO_000993</name>
</gene>
<dbReference type="EMBL" id="AFNU02000003">
    <property type="protein sequence ID" value="ERJ12653.1"/>
    <property type="molecule type" value="Genomic_DNA"/>
</dbReference>
<dbReference type="InterPro" id="IPR036178">
    <property type="entry name" value="Formintransfe-cycloase-like_sf"/>
</dbReference>
<proteinExistence type="predicted"/>
<dbReference type="GO" id="GO:0030412">
    <property type="term" value="F:formimidoyltetrahydrofolate cyclodeaminase activity"/>
    <property type="evidence" value="ECO:0007669"/>
    <property type="project" value="UniProtKB-EC"/>
</dbReference>
<dbReference type="EC" id="4.3.1.4" evidence="2"/>
<dbReference type="eggNOG" id="COG3404">
    <property type="taxonomic scope" value="Bacteria"/>
</dbReference>
<dbReference type="SUPFAM" id="SSF101262">
    <property type="entry name" value="Methenyltetrahydrofolate cyclohydrolase-like"/>
    <property type="match status" value="1"/>
</dbReference>
<keyword evidence="2" id="KW-0456">Lyase</keyword>
<feature type="domain" description="Cyclodeaminase/cyclohydrolase" evidence="1">
    <location>
        <begin position="8"/>
        <end position="191"/>
    </location>
</feature>
<keyword evidence="3" id="KW-1185">Reference proteome</keyword>
<evidence type="ECO:0000259" key="1">
    <source>
        <dbReference type="Pfam" id="PF04961"/>
    </source>
</evidence>
<evidence type="ECO:0000313" key="2">
    <source>
        <dbReference type="EMBL" id="ERJ12653.1"/>
    </source>
</evidence>
<dbReference type="InterPro" id="IPR007044">
    <property type="entry name" value="Cyclodeamin/CycHdrlase"/>
</dbReference>
<dbReference type="RefSeq" id="WP_008825938.1">
    <property type="nucleotide sequence ID" value="NZ_AFNU02000003.1"/>
</dbReference>
<dbReference type="OrthoDB" id="7959174at2"/>
<dbReference type="Pfam" id="PF04961">
    <property type="entry name" value="FTCD_C"/>
    <property type="match status" value="1"/>
</dbReference>
<protein>
    <submittedName>
        <fullName evidence="2">Formiminotetrahydrofolate cyclodeaminase protein</fullName>
        <ecNumber evidence="2">4.3.1.4</ecNumber>
    </submittedName>
</protein>
<comment type="caution">
    <text evidence="2">The sequence shown here is derived from an EMBL/GenBank/DDBJ whole genome shotgun (WGS) entry which is preliminary data.</text>
</comment>
<name>F7PW24_9MOLU</name>
<dbReference type="InParanoid" id="F7PW24"/>
<dbReference type="Gene3D" id="1.20.120.680">
    <property type="entry name" value="Formiminotetrahydrofolate cyclodeaminase monomer, up-and-down helical bundle"/>
    <property type="match status" value="1"/>
</dbReference>
<dbReference type="AlphaFoldDB" id="F7PW24"/>
<reference evidence="2 3" key="1">
    <citation type="journal article" date="2011" name="J. Bacteriol.">
        <title>Genome sequence of Haloplasma contractile, an unusual contractile bacterium from a deep-sea anoxic brine lake.</title>
        <authorList>
            <person name="Antunes A."/>
            <person name="Alam I."/>
            <person name="El Dorry H."/>
            <person name="Siam R."/>
            <person name="Robertson A."/>
            <person name="Bajic V.B."/>
            <person name="Stingl U."/>
        </authorList>
    </citation>
    <scope>NUCLEOTIDE SEQUENCE [LARGE SCALE GENOMIC DNA]</scope>
    <source>
        <strain evidence="2 3">SSD-17B</strain>
    </source>
</reference>
<dbReference type="STRING" id="1033810.HLPCO_000993"/>
<sequence>MRLIDYNVQEFIDEVDSDSPAPGGGSVSALASSLGVSLSRMVSHLTVGKKKYMELDEDVRKKYEQKFNYLQTIKNELIPLIDKDTKAFNRIMKSFKLPKSTDEEKKKRSEAIEDATIEAIKVPHEIARLSIKALETTEDLIKHGNKNAISDIGVGALLLYAGLEGAILNVKINLGSLKDEDYIKRYQDYCEDVLKDARKIKDRILLRVHNEIS</sequence>
<organism evidence="2 3">
    <name type="scientific">Haloplasma contractile SSD-17B</name>
    <dbReference type="NCBI Taxonomy" id="1033810"/>
    <lineage>
        <taxon>Bacteria</taxon>
        <taxon>Bacillati</taxon>
        <taxon>Mycoplasmatota</taxon>
        <taxon>Mollicutes</taxon>
        <taxon>Haloplasmatales</taxon>
        <taxon>Haloplasmataceae</taxon>
        <taxon>Haloplasma</taxon>
    </lineage>
</organism>
<evidence type="ECO:0000313" key="3">
    <source>
        <dbReference type="Proteomes" id="UP000005707"/>
    </source>
</evidence>
<reference evidence="2 3" key="2">
    <citation type="journal article" date="2013" name="PLoS ONE">
        <title>INDIGO - INtegrated Data Warehouse of MIcrobial GenOmes with Examples from the Red Sea Extremophiles.</title>
        <authorList>
            <person name="Alam I."/>
            <person name="Antunes A."/>
            <person name="Kamau A.A."/>
            <person name="Ba Alawi W."/>
            <person name="Kalkatawi M."/>
            <person name="Stingl U."/>
            <person name="Bajic V.B."/>
        </authorList>
    </citation>
    <scope>NUCLEOTIDE SEQUENCE [LARGE SCALE GENOMIC DNA]</scope>
    <source>
        <strain evidence="2 3">SSD-17B</strain>
    </source>
</reference>
<dbReference type="Proteomes" id="UP000005707">
    <property type="component" value="Unassembled WGS sequence"/>
</dbReference>
<accession>F7PW24</accession>